<dbReference type="InterPro" id="IPR015424">
    <property type="entry name" value="PyrdxlP-dep_Trfase"/>
</dbReference>
<dbReference type="GO" id="GO:0008483">
    <property type="term" value="F:transaminase activity"/>
    <property type="evidence" value="ECO:0007669"/>
    <property type="project" value="UniProtKB-KW"/>
</dbReference>
<evidence type="ECO:0000313" key="6">
    <source>
        <dbReference type="Proteomes" id="UP000276603"/>
    </source>
</evidence>
<dbReference type="Proteomes" id="UP000276603">
    <property type="component" value="Unassembled WGS sequence"/>
</dbReference>
<dbReference type="Gene3D" id="3.40.640.10">
    <property type="entry name" value="Type I PLP-dependent aspartate aminotransferase-like (Major domain)"/>
    <property type="match status" value="1"/>
</dbReference>
<dbReference type="InterPro" id="IPR050087">
    <property type="entry name" value="AON_synthase_class-II"/>
</dbReference>
<dbReference type="Gene3D" id="3.90.1150.10">
    <property type="entry name" value="Aspartate Aminotransferase, domain 1"/>
    <property type="match status" value="1"/>
</dbReference>
<dbReference type="OrthoDB" id="846426at2"/>
<dbReference type="Pfam" id="PF00155">
    <property type="entry name" value="Aminotran_1_2"/>
    <property type="match status" value="1"/>
</dbReference>
<reference evidence="5 6" key="1">
    <citation type="submission" date="2018-10" db="EMBL/GenBank/DDBJ databases">
        <title>Ulvibacterium marinum gen. nov., sp. nov., a novel marine bacterium of the family Flavobacteriaceae, isolated from a culture of the green alga Ulva prolifera.</title>
        <authorList>
            <person name="Zhang Z."/>
        </authorList>
    </citation>
    <scope>NUCLEOTIDE SEQUENCE [LARGE SCALE GENOMIC DNA]</scope>
    <source>
        <strain evidence="5 6">CCMM003</strain>
    </source>
</reference>
<organism evidence="5 6">
    <name type="scientific">Ulvibacterium marinum</name>
    <dbReference type="NCBI Taxonomy" id="2419782"/>
    <lineage>
        <taxon>Bacteria</taxon>
        <taxon>Pseudomonadati</taxon>
        <taxon>Bacteroidota</taxon>
        <taxon>Flavobacteriia</taxon>
        <taxon>Flavobacteriales</taxon>
        <taxon>Flavobacteriaceae</taxon>
        <taxon>Ulvibacterium</taxon>
    </lineage>
</organism>
<proteinExistence type="predicted"/>
<accession>A0A3B0C715</accession>
<dbReference type="RefSeq" id="WP_120711875.1">
    <property type="nucleotide sequence ID" value="NZ_RBCJ01000002.1"/>
</dbReference>
<dbReference type="InterPro" id="IPR004839">
    <property type="entry name" value="Aminotransferase_I/II_large"/>
</dbReference>
<dbReference type="PANTHER" id="PTHR13693">
    <property type="entry name" value="CLASS II AMINOTRANSFERASE/8-AMINO-7-OXONONANOATE SYNTHASE"/>
    <property type="match status" value="1"/>
</dbReference>
<sequence length="351" mass="38473">MAHYIDNFPGREITIKGKNYLYFGGTSYLGLQTDEKFQDTLIKNIKKYGTNYGASRNSNIRFSIYKKAEEHLAHLAGSETCVTLSSGYLAGQFVAQYFNTSKYKLFYAPNTHSALHLATNIKQAVTFASLNIAVREHLEGKSKSTPVVLLDSIDFSGAHYPDFEGLKQLPLEKVILIADDSHGIGVVGSNGGGVFGTLKSLGPKELIVCTSLGKGFGIQAGAIFATDNRMEQLLQTPFFGGASPAAPAYLATLLESGELYSDKRKSLAKNRASFLNGLRDKKRFNFMQGHSAFSYSDHTFTDYLYKQGVIVTDFNYPNEHAGLKSRIVLSAHHTKSDILSLAALINAYKSS</sequence>
<keyword evidence="2 5" id="KW-0808">Transferase</keyword>
<dbReference type="GO" id="GO:0009102">
    <property type="term" value="P:biotin biosynthetic process"/>
    <property type="evidence" value="ECO:0007669"/>
    <property type="project" value="TreeGrafter"/>
</dbReference>
<protein>
    <submittedName>
        <fullName evidence="5">Aminotransferase class I/II-fold pyridoxal phosphate-dependent enzyme</fullName>
    </submittedName>
</protein>
<dbReference type="PANTHER" id="PTHR13693:SF100">
    <property type="entry name" value="8-AMINO-7-OXONONANOATE SYNTHASE"/>
    <property type="match status" value="1"/>
</dbReference>
<name>A0A3B0C715_9FLAO</name>
<dbReference type="GO" id="GO:0030170">
    <property type="term" value="F:pyridoxal phosphate binding"/>
    <property type="evidence" value="ECO:0007669"/>
    <property type="project" value="InterPro"/>
</dbReference>
<keyword evidence="3" id="KW-0663">Pyridoxal phosphate</keyword>
<evidence type="ECO:0000256" key="1">
    <source>
        <dbReference type="ARBA" id="ARBA00001933"/>
    </source>
</evidence>
<evidence type="ECO:0000313" key="5">
    <source>
        <dbReference type="EMBL" id="RKN81722.1"/>
    </source>
</evidence>
<comment type="cofactor">
    <cofactor evidence="1">
        <name>pyridoxal 5'-phosphate</name>
        <dbReference type="ChEBI" id="CHEBI:597326"/>
    </cofactor>
</comment>
<evidence type="ECO:0000256" key="3">
    <source>
        <dbReference type="ARBA" id="ARBA00022898"/>
    </source>
</evidence>
<keyword evidence="6" id="KW-1185">Reference proteome</keyword>
<dbReference type="EMBL" id="RBCJ01000002">
    <property type="protein sequence ID" value="RKN81722.1"/>
    <property type="molecule type" value="Genomic_DNA"/>
</dbReference>
<dbReference type="InterPro" id="IPR015422">
    <property type="entry name" value="PyrdxlP-dep_Trfase_small"/>
</dbReference>
<feature type="domain" description="Aminotransferase class I/classII large" evidence="4">
    <location>
        <begin position="38"/>
        <end position="342"/>
    </location>
</feature>
<evidence type="ECO:0000256" key="2">
    <source>
        <dbReference type="ARBA" id="ARBA00022679"/>
    </source>
</evidence>
<dbReference type="InterPro" id="IPR015421">
    <property type="entry name" value="PyrdxlP-dep_Trfase_major"/>
</dbReference>
<dbReference type="GO" id="GO:0008710">
    <property type="term" value="F:8-amino-7-oxononanoate synthase activity"/>
    <property type="evidence" value="ECO:0007669"/>
    <property type="project" value="TreeGrafter"/>
</dbReference>
<keyword evidence="5" id="KW-0032">Aminotransferase</keyword>
<evidence type="ECO:0000259" key="4">
    <source>
        <dbReference type="Pfam" id="PF00155"/>
    </source>
</evidence>
<comment type="caution">
    <text evidence="5">The sequence shown here is derived from an EMBL/GenBank/DDBJ whole genome shotgun (WGS) entry which is preliminary data.</text>
</comment>
<dbReference type="AlphaFoldDB" id="A0A3B0C715"/>
<dbReference type="SUPFAM" id="SSF53383">
    <property type="entry name" value="PLP-dependent transferases"/>
    <property type="match status" value="1"/>
</dbReference>
<gene>
    <name evidence="5" type="ORF">D7Z94_12560</name>
</gene>